<dbReference type="InParanoid" id="A0A2V0NU04"/>
<feature type="compositionally biased region" description="Low complexity" evidence="8">
    <location>
        <begin position="1"/>
        <end position="10"/>
    </location>
</feature>
<dbReference type="GO" id="GO:0055085">
    <property type="term" value="P:transmembrane transport"/>
    <property type="evidence" value="ECO:0007669"/>
    <property type="project" value="InterPro"/>
</dbReference>
<evidence type="ECO:0000256" key="8">
    <source>
        <dbReference type="SAM" id="MobiDB-lite"/>
    </source>
</evidence>
<keyword evidence="5 6" id="KW-0472">Membrane</keyword>
<feature type="compositionally biased region" description="Gly residues" evidence="8">
    <location>
        <begin position="273"/>
        <end position="306"/>
    </location>
</feature>
<comment type="caution">
    <text evidence="9">The sequence shown here is derived from an EMBL/GenBank/DDBJ whole genome shotgun (WGS) entry which is preliminary data.</text>
</comment>
<dbReference type="PRINTS" id="PR00926">
    <property type="entry name" value="MITOCARRIER"/>
</dbReference>
<evidence type="ECO:0000256" key="7">
    <source>
        <dbReference type="RuleBase" id="RU000488"/>
    </source>
</evidence>
<feature type="region of interest" description="Disordered" evidence="8">
    <location>
        <begin position="271"/>
        <end position="314"/>
    </location>
</feature>
<proteinExistence type="inferred from homology"/>
<dbReference type="PANTHER" id="PTHR24089">
    <property type="entry name" value="SOLUTE CARRIER FAMILY 25"/>
    <property type="match status" value="1"/>
</dbReference>
<dbReference type="InterPro" id="IPR002067">
    <property type="entry name" value="MCP"/>
</dbReference>
<evidence type="ECO:0000256" key="4">
    <source>
        <dbReference type="ARBA" id="ARBA00022737"/>
    </source>
</evidence>
<protein>
    <submittedName>
        <fullName evidence="9">Uncharacterized protein</fullName>
    </submittedName>
</protein>
<comment type="similarity">
    <text evidence="7">Belongs to the mitochondrial carrier (TC 2.A.29) family.</text>
</comment>
<reference evidence="9 10" key="1">
    <citation type="journal article" date="2018" name="Sci. Rep.">
        <title>Raphidocelis subcapitata (=Pseudokirchneriella subcapitata) provides an insight into genome evolution and environmental adaptations in the Sphaeropleales.</title>
        <authorList>
            <person name="Suzuki S."/>
            <person name="Yamaguchi H."/>
            <person name="Nakajima N."/>
            <person name="Kawachi M."/>
        </authorList>
    </citation>
    <scope>NUCLEOTIDE SEQUENCE [LARGE SCALE GENOMIC DNA]</scope>
    <source>
        <strain evidence="9 10">NIES-35</strain>
    </source>
</reference>
<sequence>MAPPDANATAGSGGGDAGGSRGGSGAAAARSANLLHALSGGVAGAVAKTVTAPFARLVILYQVQAFSPTTQAAAFSASGGGPAPAAVPGIAAATAAGSRGAHAAAASAARAASPPGLIEALRRVVASEGVASLWKGNLVTIVHRIPYSSINFYTYEATSRALAEVLPPGADVTRRMGAGGMAGLVACTAAYPLDLVRTRLAAQTSGHYYRGIAGSLARIVRDEGPAGLYRGLGATLVQVVPSLALSFTVYETARNAAAGAEAEARRRRERLAAGGGGGGGGGSGGGSGGWAQEHGSGGGAGGGNGGAPVATGLRRPDPVSPLASLACGCLTGAVTATATFPLDVVRRRMQVEGAGRAARGAGYGAVARSILAARGPAGFYSGITAELAKVVPGVALAYGTYEAMKEFTQAD</sequence>
<name>A0A2V0NU04_9CHLO</name>
<dbReference type="InterPro" id="IPR018108">
    <property type="entry name" value="MCP_transmembrane"/>
</dbReference>
<dbReference type="Proteomes" id="UP000247498">
    <property type="component" value="Unassembled WGS sequence"/>
</dbReference>
<evidence type="ECO:0000313" key="10">
    <source>
        <dbReference type="Proteomes" id="UP000247498"/>
    </source>
</evidence>
<dbReference type="FunCoup" id="A0A2V0NU04">
    <property type="interactions" value="189"/>
</dbReference>
<dbReference type="GO" id="GO:0016020">
    <property type="term" value="C:membrane"/>
    <property type="evidence" value="ECO:0007669"/>
    <property type="project" value="UniProtKB-SubCell"/>
</dbReference>
<dbReference type="STRING" id="307507.A0A2V0NU04"/>
<accession>A0A2V0NU04</accession>
<keyword evidence="10" id="KW-1185">Reference proteome</keyword>
<keyword evidence="4" id="KW-0677">Repeat</keyword>
<keyword evidence="3 6" id="KW-0812">Transmembrane</keyword>
<evidence type="ECO:0000256" key="3">
    <source>
        <dbReference type="ARBA" id="ARBA00022692"/>
    </source>
</evidence>
<dbReference type="SUPFAM" id="SSF103506">
    <property type="entry name" value="Mitochondrial carrier"/>
    <property type="match status" value="1"/>
</dbReference>
<gene>
    <name evidence="9" type="ORF">Rsub_01767</name>
</gene>
<evidence type="ECO:0000256" key="6">
    <source>
        <dbReference type="PROSITE-ProRule" id="PRU00282"/>
    </source>
</evidence>
<dbReference type="Pfam" id="PF00153">
    <property type="entry name" value="Mito_carr"/>
    <property type="match status" value="3"/>
</dbReference>
<comment type="subcellular location">
    <subcellularLocation>
        <location evidence="1">Membrane</location>
        <topology evidence="1">Multi-pass membrane protein</topology>
    </subcellularLocation>
</comment>
<evidence type="ECO:0000256" key="1">
    <source>
        <dbReference type="ARBA" id="ARBA00004141"/>
    </source>
</evidence>
<dbReference type="OrthoDB" id="544442at2759"/>
<evidence type="ECO:0000256" key="5">
    <source>
        <dbReference type="ARBA" id="ARBA00023136"/>
    </source>
</evidence>
<dbReference type="AlphaFoldDB" id="A0A2V0NU04"/>
<feature type="compositionally biased region" description="Gly residues" evidence="8">
    <location>
        <begin position="11"/>
        <end position="25"/>
    </location>
</feature>
<feature type="repeat" description="Solcar" evidence="6">
    <location>
        <begin position="319"/>
        <end position="407"/>
    </location>
</feature>
<dbReference type="PROSITE" id="PS50920">
    <property type="entry name" value="SOLCAR"/>
    <property type="match status" value="3"/>
</dbReference>
<keyword evidence="2 7" id="KW-0813">Transport</keyword>
<feature type="repeat" description="Solcar" evidence="6">
    <location>
        <begin position="31"/>
        <end position="161"/>
    </location>
</feature>
<organism evidence="9 10">
    <name type="scientific">Raphidocelis subcapitata</name>
    <dbReference type="NCBI Taxonomy" id="307507"/>
    <lineage>
        <taxon>Eukaryota</taxon>
        <taxon>Viridiplantae</taxon>
        <taxon>Chlorophyta</taxon>
        <taxon>core chlorophytes</taxon>
        <taxon>Chlorophyceae</taxon>
        <taxon>CS clade</taxon>
        <taxon>Sphaeropleales</taxon>
        <taxon>Selenastraceae</taxon>
        <taxon>Raphidocelis</taxon>
    </lineage>
</organism>
<feature type="region of interest" description="Disordered" evidence="8">
    <location>
        <begin position="1"/>
        <end position="25"/>
    </location>
</feature>
<feature type="repeat" description="Solcar" evidence="6">
    <location>
        <begin position="170"/>
        <end position="256"/>
    </location>
</feature>
<dbReference type="Gene3D" id="1.50.40.10">
    <property type="entry name" value="Mitochondrial carrier domain"/>
    <property type="match status" value="1"/>
</dbReference>
<evidence type="ECO:0000313" key="9">
    <source>
        <dbReference type="EMBL" id="GBF89050.1"/>
    </source>
</evidence>
<dbReference type="EMBL" id="BDRX01000008">
    <property type="protein sequence ID" value="GBF89050.1"/>
    <property type="molecule type" value="Genomic_DNA"/>
</dbReference>
<dbReference type="InterPro" id="IPR023395">
    <property type="entry name" value="MCP_dom_sf"/>
</dbReference>
<evidence type="ECO:0000256" key="2">
    <source>
        <dbReference type="ARBA" id="ARBA00022448"/>
    </source>
</evidence>